<sequence>VQKLQTAVEELKSRYETILNENKRITENKCVEVERVRDRMEAELKELEHVCDLLKTAEEKQQGYQEKLMSWERIHGPDNCSDKQNKLSFSQEKDSVTSVVSHSLEEENHNIQKKYEDLKRQLETLEFQNEELACQLRKENESLQCRKLQLEEKIAEYNGLTRQLESALEEGRKMVAEELEKLSYKEQALQTKMLALETEVREGQEEKKQLLCIFHDNEKHREVHLKELENSLQKSENKNQSIENYVQFLKASYITMFG</sequence>
<evidence type="ECO:0000256" key="5">
    <source>
        <dbReference type="ARBA" id="ARBA00023054"/>
    </source>
</evidence>
<dbReference type="Proteomes" id="UP000648918">
    <property type="component" value="Unassembled WGS sequence"/>
</dbReference>
<evidence type="ECO:0000256" key="4">
    <source>
        <dbReference type="ARBA" id="ARBA00022490"/>
    </source>
</evidence>
<proteinExistence type="inferred from homology"/>
<protein>
    <submittedName>
        <fullName evidence="9">ODF2L protein</fullName>
    </submittedName>
</protein>
<name>A0A851YVI6_9AVES</name>
<feature type="coiled-coil region" evidence="8">
    <location>
        <begin position="101"/>
        <end position="245"/>
    </location>
</feature>
<dbReference type="GO" id="GO:0036064">
    <property type="term" value="C:ciliary basal body"/>
    <property type="evidence" value="ECO:0007669"/>
    <property type="project" value="TreeGrafter"/>
</dbReference>
<evidence type="ECO:0000313" key="10">
    <source>
        <dbReference type="Proteomes" id="UP000648918"/>
    </source>
</evidence>
<evidence type="ECO:0000256" key="2">
    <source>
        <dbReference type="ARBA" id="ARBA00004138"/>
    </source>
</evidence>
<evidence type="ECO:0000256" key="8">
    <source>
        <dbReference type="SAM" id="Coils"/>
    </source>
</evidence>
<dbReference type="OrthoDB" id="9948429at2759"/>
<dbReference type="PANTHER" id="PTHR23162:SF7">
    <property type="entry name" value="PROTEIN BCAP"/>
    <property type="match status" value="1"/>
</dbReference>
<dbReference type="AlphaFoldDB" id="A0A851YVI6"/>
<evidence type="ECO:0000313" key="9">
    <source>
        <dbReference type="EMBL" id="NXD82028.1"/>
    </source>
</evidence>
<dbReference type="GO" id="GO:1902018">
    <property type="term" value="P:negative regulation of cilium assembly"/>
    <property type="evidence" value="ECO:0007669"/>
    <property type="project" value="TreeGrafter"/>
</dbReference>
<feature type="non-terminal residue" evidence="9">
    <location>
        <position position="1"/>
    </location>
</feature>
<feature type="coiled-coil region" evidence="8">
    <location>
        <begin position="1"/>
        <end position="74"/>
    </location>
</feature>
<dbReference type="GO" id="GO:0005814">
    <property type="term" value="C:centriole"/>
    <property type="evidence" value="ECO:0007669"/>
    <property type="project" value="UniProtKB-SubCell"/>
</dbReference>
<dbReference type="PANTHER" id="PTHR23162">
    <property type="entry name" value="OUTER DENSE FIBER OF SPERM TAILS 2"/>
    <property type="match status" value="1"/>
</dbReference>
<reference evidence="9" key="1">
    <citation type="submission" date="2019-09" db="EMBL/GenBank/DDBJ databases">
        <title>Bird 10,000 Genomes (B10K) Project - Family phase.</title>
        <authorList>
            <person name="Zhang G."/>
        </authorList>
    </citation>
    <scope>NUCLEOTIDE SEQUENCE</scope>
    <source>
        <strain evidence="9">B10K-DU-024-03</strain>
        <tissue evidence="9">Muscle</tissue>
    </source>
</reference>
<evidence type="ECO:0000256" key="7">
    <source>
        <dbReference type="ARBA" id="ARBA00023273"/>
    </source>
</evidence>
<gene>
    <name evidence="9" type="primary">Odf2l</name>
    <name evidence="9" type="ORF">HALSEN_R04876</name>
</gene>
<organism evidence="9 10">
    <name type="scientific">Halcyon senegalensis</name>
    <dbReference type="NCBI Taxonomy" id="342381"/>
    <lineage>
        <taxon>Eukaryota</taxon>
        <taxon>Metazoa</taxon>
        <taxon>Chordata</taxon>
        <taxon>Craniata</taxon>
        <taxon>Vertebrata</taxon>
        <taxon>Euteleostomi</taxon>
        <taxon>Archelosauria</taxon>
        <taxon>Archosauria</taxon>
        <taxon>Dinosauria</taxon>
        <taxon>Saurischia</taxon>
        <taxon>Theropoda</taxon>
        <taxon>Coelurosauria</taxon>
        <taxon>Aves</taxon>
        <taxon>Neognathae</taxon>
        <taxon>Neoaves</taxon>
        <taxon>Telluraves</taxon>
        <taxon>Coraciimorphae</taxon>
        <taxon>Coraciiformes</taxon>
        <taxon>Alcedinidae</taxon>
        <taxon>Halcyon</taxon>
    </lineage>
</organism>
<keyword evidence="7" id="KW-0966">Cell projection</keyword>
<keyword evidence="10" id="KW-1185">Reference proteome</keyword>
<evidence type="ECO:0000256" key="1">
    <source>
        <dbReference type="ARBA" id="ARBA00004114"/>
    </source>
</evidence>
<evidence type="ECO:0000256" key="6">
    <source>
        <dbReference type="ARBA" id="ARBA00023212"/>
    </source>
</evidence>
<accession>A0A851YVI6</accession>
<keyword evidence="4" id="KW-0963">Cytoplasm</keyword>
<keyword evidence="6" id="KW-0206">Cytoskeleton</keyword>
<dbReference type="EMBL" id="WBNJ01000192">
    <property type="protein sequence ID" value="NXD82028.1"/>
    <property type="molecule type" value="Genomic_DNA"/>
</dbReference>
<comment type="similarity">
    <text evidence="3">Belongs to the ODF2 family.</text>
</comment>
<keyword evidence="5 8" id="KW-0175">Coiled coil</keyword>
<dbReference type="GO" id="GO:0005813">
    <property type="term" value="C:centrosome"/>
    <property type="evidence" value="ECO:0007669"/>
    <property type="project" value="TreeGrafter"/>
</dbReference>
<dbReference type="InterPro" id="IPR026099">
    <property type="entry name" value="Odf2-rel"/>
</dbReference>
<evidence type="ECO:0000256" key="3">
    <source>
        <dbReference type="ARBA" id="ARBA00009316"/>
    </source>
</evidence>
<feature type="non-terminal residue" evidence="9">
    <location>
        <position position="258"/>
    </location>
</feature>
<comment type="caution">
    <text evidence="9">The sequence shown here is derived from an EMBL/GenBank/DDBJ whole genome shotgun (WGS) entry which is preliminary data.</text>
</comment>
<comment type="subcellular location">
    <subcellularLocation>
        <location evidence="2">Cell projection</location>
        <location evidence="2">Cilium</location>
    </subcellularLocation>
    <subcellularLocation>
        <location evidence="1">Cytoplasm</location>
        <location evidence="1">Cytoskeleton</location>
        <location evidence="1">Microtubule organizing center</location>
        <location evidence="1">Centrosome</location>
        <location evidence="1">Centriole</location>
    </subcellularLocation>
</comment>